<reference evidence="2 3" key="1">
    <citation type="journal article" date="2016" name="Nat. Commun.">
        <title>Thousands of microbial genomes shed light on interconnected biogeochemical processes in an aquifer system.</title>
        <authorList>
            <person name="Anantharaman K."/>
            <person name="Brown C.T."/>
            <person name="Hug L.A."/>
            <person name="Sharon I."/>
            <person name="Castelle C.J."/>
            <person name="Probst A.J."/>
            <person name="Thomas B.C."/>
            <person name="Singh A."/>
            <person name="Wilkins M.J."/>
            <person name="Karaoz U."/>
            <person name="Brodie E.L."/>
            <person name="Williams K.H."/>
            <person name="Hubbard S.S."/>
            <person name="Banfield J.F."/>
        </authorList>
    </citation>
    <scope>NUCLEOTIDE SEQUENCE [LARGE SCALE GENOMIC DNA]</scope>
</reference>
<sequence>MIGSFCYKEQNERNAQVLILLPRHVESQYRMFISLKYPLGKRLAGEDDGDGDDEDDSGKGGGEEAKQQE</sequence>
<proteinExistence type="predicted"/>
<organism evidence="2 3">
    <name type="scientific">Candidatus Collierbacteria bacterium RIFOXYB1_FULL_49_13</name>
    <dbReference type="NCBI Taxonomy" id="1817728"/>
    <lineage>
        <taxon>Bacteria</taxon>
        <taxon>Candidatus Collieribacteriota</taxon>
    </lineage>
</organism>
<feature type="region of interest" description="Disordered" evidence="1">
    <location>
        <begin position="41"/>
        <end position="69"/>
    </location>
</feature>
<dbReference type="EMBL" id="MFAM01000072">
    <property type="protein sequence ID" value="OGD76838.1"/>
    <property type="molecule type" value="Genomic_DNA"/>
</dbReference>
<protein>
    <submittedName>
        <fullName evidence="2">Uncharacterized protein</fullName>
    </submittedName>
</protein>
<dbReference type="AlphaFoldDB" id="A0A1F5FB48"/>
<feature type="compositionally biased region" description="Acidic residues" evidence="1">
    <location>
        <begin position="46"/>
        <end position="56"/>
    </location>
</feature>
<comment type="caution">
    <text evidence="2">The sequence shown here is derived from an EMBL/GenBank/DDBJ whole genome shotgun (WGS) entry which is preliminary data.</text>
</comment>
<evidence type="ECO:0000313" key="2">
    <source>
        <dbReference type="EMBL" id="OGD76838.1"/>
    </source>
</evidence>
<evidence type="ECO:0000313" key="3">
    <source>
        <dbReference type="Proteomes" id="UP000176682"/>
    </source>
</evidence>
<evidence type="ECO:0000256" key="1">
    <source>
        <dbReference type="SAM" id="MobiDB-lite"/>
    </source>
</evidence>
<accession>A0A1F5FB48</accession>
<dbReference type="Proteomes" id="UP000176682">
    <property type="component" value="Unassembled WGS sequence"/>
</dbReference>
<name>A0A1F5FB48_9BACT</name>
<feature type="compositionally biased region" description="Basic and acidic residues" evidence="1">
    <location>
        <begin position="57"/>
        <end position="69"/>
    </location>
</feature>
<gene>
    <name evidence="2" type="ORF">A2368_00335</name>
</gene>